<organism evidence="4 5">
    <name type="scientific">Segatella bryantii</name>
    <name type="common">Prevotella bryantii</name>
    <dbReference type="NCBI Taxonomy" id="77095"/>
    <lineage>
        <taxon>Bacteria</taxon>
        <taxon>Pseudomonadati</taxon>
        <taxon>Bacteroidota</taxon>
        <taxon>Bacteroidia</taxon>
        <taxon>Bacteroidales</taxon>
        <taxon>Prevotellaceae</taxon>
        <taxon>Segatella</taxon>
    </lineage>
</organism>
<dbReference type="Pfam" id="PF00497">
    <property type="entry name" value="SBP_bac_3"/>
    <property type="match status" value="1"/>
</dbReference>
<dbReference type="PANTHER" id="PTHR35936:SF19">
    <property type="entry name" value="AMINO-ACID-BINDING PROTEIN YXEM-RELATED"/>
    <property type="match status" value="1"/>
</dbReference>
<feature type="chain" id="PRO_5046365209" evidence="2">
    <location>
        <begin position="23"/>
        <end position="289"/>
    </location>
</feature>
<gene>
    <name evidence="4" type="ORF">CIK91_07205</name>
</gene>
<dbReference type="EMBL" id="NPJF01000030">
    <property type="protein sequence ID" value="OYP55296.1"/>
    <property type="molecule type" value="Genomic_DNA"/>
</dbReference>
<evidence type="ECO:0000259" key="3">
    <source>
        <dbReference type="SMART" id="SM00062"/>
    </source>
</evidence>
<dbReference type="SUPFAM" id="SSF53850">
    <property type="entry name" value="Periplasmic binding protein-like II"/>
    <property type="match status" value="1"/>
</dbReference>
<protein>
    <submittedName>
        <fullName evidence="4">Cyclohexadienyl dehydratase</fullName>
    </submittedName>
</protein>
<dbReference type="PROSITE" id="PS51257">
    <property type="entry name" value="PROKAR_LIPOPROTEIN"/>
    <property type="match status" value="1"/>
</dbReference>
<evidence type="ECO:0000256" key="2">
    <source>
        <dbReference type="SAM" id="SignalP"/>
    </source>
</evidence>
<comment type="caution">
    <text evidence="4">The sequence shown here is derived from an EMBL/GenBank/DDBJ whole genome shotgun (WGS) entry which is preliminary data.</text>
</comment>
<dbReference type="Gene3D" id="3.40.190.10">
    <property type="entry name" value="Periplasmic binding protein-like II"/>
    <property type="match status" value="2"/>
</dbReference>
<keyword evidence="5" id="KW-1185">Reference proteome</keyword>
<accession>A0ABX4EK11</accession>
<dbReference type="InterPro" id="IPR001638">
    <property type="entry name" value="Solute-binding_3/MltF_N"/>
</dbReference>
<dbReference type="Proteomes" id="UP000216189">
    <property type="component" value="Unassembled WGS sequence"/>
</dbReference>
<evidence type="ECO:0000313" key="5">
    <source>
        <dbReference type="Proteomes" id="UP000216189"/>
    </source>
</evidence>
<sequence length="289" mass="32034">MKRYKLWVLTVWLVLGSLSALASCTNSDNWVHDQEGTDVPRTGKIAQIVERGKLLVGTTGDYRPLSYREAEGNYWGFGIEMAEKIAQRIGVDITFVPTSWPTLSADVMADPQTFDFAIGGITITDTRKTAMLMSDGYLCNGKTILCRAGDAQRFQSLADIDRPEVCVMVNPGGLNEKFAREHLSHATIVVYPQNEEIPSQVAEGHADVMITEITEAPWYVQNDTRLAAPLLSTPFTHGEIGVLMRKGQDDLLALVNAVIAQMKADGSLRKLHEKYGLVYGYDRPEEHSK</sequence>
<evidence type="ECO:0000313" key="4">
    <source>
        <dbReference type="EMBL" id="OYP55296.1"/>
    </source>
</evidence>
<feature type="signal peptide" evidence="2">
    <location>
        <begin position="1"/>
        <end position="22"/>
    </location>
</feature>
<feature type="domain" description="Solute-binding protein family 3/N-terminal" evidence="3">
    <location>
        <begin position="53"/>
        <end position="279"/>
    </location>
</feature>
<name>A0ABX4EK11_SEGBR</name>
<dbReference type="PANTHER" id="PTHR35936">
    <property type="entry name" value="MEMBRANE-BOUND LYTIC MUREIN TRANSGLYCOSYLASE F"/>
    <property type="match status" value="1"/>
</dbReference>
<reference evidence="4 5" key="1">
    <citation type="submission" date="2017-08" db="EMBL/GenBank/DDBJ databases">
        <title>Comparative genomics of non-oral Prevotella species.</title>
        <authorList>
            <person name="Accetto T."/>
            <person name="Nograsek B."/>
            <person name="Avgustin G."/>
        </authorList>
    </citation>
    <scope>NUCLEOTIDE SEQUENCE [LARGE SCALE GENOMIC DNA]</scope>
    <source>
        <strain evidence="4 5">TC1-1</strain>
    </source>
</reference>
<proteinExistence type="predicted"/>
<dbReference type="RefSeq" id="WP_094448493.1">
    <property type="nucleotide sequence ID" value="NZ_CP091802.1"/>
</dbReference>
<keyword evidence="1 2" id="KW-0732">Signal</keyword>
<evidence type="ECO:0000256" key="1">
    <source>
        <dbReference type="ARBA" id="ARBA00022729"/>
    </source>
</evidence>
<dbReference type="SMART" id="SM00062">
    <property type="entry name" value="PBPb"/>
    <property type="match status" value="1"/>
</dbReference>